<dbReference type="InterPro" id="IPR010496">
    <property type="entry name" value="AL/BT2_dom"/>
</dbReference>
<dbReference type="Proteomes" id="UP000732105">
    <property type="component" value="Unassembled WGS sequence"/>
</dbReference>
<feature type="domain" description="3-keto-alpha-glucoside-1,2-lyase/3-keto-2-hydroxy-glucal hydratase" evidence="2">
    <location>
        <begin position="24"/>
        <end position="208"/>
    </location>
</feature>
<feature type="domain" description="3-keto-alpha-glucoside-1,2-lyase/3-keto-2-hydroxy-glucal hydratase" evidence="2">
    <location>
        <begin position="242"/>
        <end position="458"/>
    </location>
</feature>
<accession>A0ABX1WZQ0</accession>
<keyword evidence="1" id="KW-0732">Signal</keyword>
<dbReference type="Pfam" id="PF06439">
    <property type="entry name" value="3keto-disac_hyd"/>
    <property type="match status" value="2"/>
</dbReference>
<proteinExistence type="predicted"/>
<keyword evidence="4" id="KW-1185">Reference proteome</keyword>
<evidence type="ECO:0000313" key="3">
    <source>
        <dbReference type="EMBL" id="NOU61310.1"/>
    </source>
</evidence>
<feature type="signal peptide" evidence="1">
    <location>
        <begin position="1"/>
        <end position="20"/>
    </location>
</feature>
<evidence type="ECO:0000313" key="4">
    <source>
        <dbReference type="Proteomes" id="UP000732105"/>
    </source>
</evidence>
<evidence type="ECO:0000259" key="2">
    <source>
        <dbReference type="Pfam" id="PF06439"/>
    </source>
</evidence>
<gene>
    <name evidence="3" type="ORF">ELS83_16000</name>
</gene>
<dbReference type="EMBL" id="RZNH01000031">
    <property type="protein sequence ID" value="NOU61310.1"/>
    <property type="molecule type" value="Genomic_DNA"/>
</dbReference>
<evidence type="ECO:0000256" key="1">
    <source>
        <dbReference type="SAM" id="SignalP"/>
    </source>
</evidence>
<protein>
    <submittedName>
        <fullName evidence="3">DUF1080 domain-containing protein</fullName>
    </submittedName>
</protein>
<dbReference type="RefSeq" id="WP_171596570.1">
    <property type="nucleotide sequence ID" value="NZ_RZNH01000031.1"/>
</dbReference>
<dbReference type="Gene3D" id="2.60.120.560">
    <property type="entry name" value="Exo-inulinase, domain 1"/>
    <property type="match status" value="2"/>
</dbReference>
<feature type="chain" id="PRO_5045461233" evidence="1">
    <location>
        <begin position="21"/>
        <end position="460"/>
    </location>
</feature>
<reference evidence="3 4" key="1">
    <citation type="submission" date="2018-12" db="EMBL/GenBank/DDBJ databases">
        <title>Marinifilum JC070 sp. nov., a marine bacterium isolated from Yongle Blue Hole in the South China Sea.</title>
        <authorList>
            <person name="Fu T."/>
        </authorList>
    </citation>
    <scope>NUCLEOTIDE SEQUENCE [LARGE SCALE GENOMIC DNA]</scope>
    <source>
        <strain evidence="3 4">JC070</strain>
    </source>
</reference>
<name>A0ABX1WZQ0_9BACT</name>
<comment type="caution">
    <text evidence="3">The sequence shown here is derived from an EMBL/GenBank/DDBJ whole genome shotgun (WGS) entry which is preliminary data.</text>
</comment>
<sequence>MRKLTYVLCLAILLPCVLSAQNKTNLFNGKNFNGWRILYGTAEYAIDGDQIVGTSKMGSPNTFLATKRNYTNFILEYEVKMDEGLNSGVQIRTSTDKDFKEGRPFGLQIECEDSQRGWAGGVFDEARKGWRYPLEYNPKAKSAFKKGEWNKFKVIAYNNRILTWVNGVACSNLVEEEVETGFIGLQVHGIHKKEHLDGKQIRWKNIYLQEIGEKDLEQHFVSDAPEVSYLKNELTPKQIKDGWKLLWDGQTTKGWRGSKLENFPENGWEIKDGVLSVLASDGGESANGGDIVTKRKYKNFIIEVDFKLTQGANSGIKYFVDTDLNQGAGSSIGCEFQILDDKKHPDAKKGTKGNRTIGSLYDLIKANGQEYNPYLPREKYVNAIGQWNRARIEVKGSHVKHFLNGCKVVEYDRGTQMWKALVAYSKYGKWPNFGEFEDGNILIQDHGDKVSFKNIKIKEL</sequence>
<organism evidence="3 4">
    <name type="scientific">Marinifilum caeruleilacunae</name>
    <dbReference type="NCBI Taxonomy" id="2499076"/>
    <lineage>
        <taxon>Bacteria</taxon>
        <taxon>Pseudomonadati</taxon>
        <taxon>Bacteroidota</taxon>
        <taxon>Bacteroidia</taxon>
        <taxon>Marinilabiliales</taxon>
        <taxon>Marinifilaceae</taxon>
    </lineage>
</organism>